<evidence type="ECO:0000313" key="1">
    <source>
        <dbReference type="EMBL" id="QWQ20679.2"/>
    </source>
</evidence>
<dbReference type="PANTHER" id="PTHR41791">
    <property type="entry name" value="SSL7039 PROTEIN"/>
    <property type="match status" value="1"/>
</dbReference>
<dbReference type="InterPro" id="IPR014056">
    <property type="entry name" value="TypeIITA-like_toxin_pred"/>
</dbReference>
<evidence type="ECO:0000313" key="2">
    <source>
        <dbReference type="Proteomes" id="UP000682358"/>
    </source>
</evidence>
<name>A0AAJ4TI57_PRORE</name>
<reference evidence="1" key="1">
    <citation type="submission" date="2021-06" db="EMBL/GenBank/DDBJ databases">
        <title>Emergence of genetically related NDM-1-producing Providencia rettgeri strains in Argentina.</title>
        <authorList>
            <person name="Pasteran F."/>
            <person name="Meo A."/>
            <person name="Gomez S."/>
            <person name="Derdoy L."/>
            <person name="Albronoz E."/>
            <person name="Faccone D."/>
            <person name="Guerriero L."/>
            <person name="Archuby D."/>
            <person name="Tarzia A."/>
            <person name="Lopez M."/>
            <person name="Corso A."/>
        </authorList>
    </citation>
    <scope>NUCLEOTIDE SEQUENCE</scope>
    <source>
        <strain evidence="1">PreM15628</strain>
    </source>
</reference>
<gene>
    <name evidence="1" type="ORF">KOF27_19315</name>
</gene>
<accession>A0AAJ4TI57</accession>
<dbReference type="PIRSF" id="PIRSF028744">
    <property type="entry name" value="Addict_mod_HI1419"/>
    <property type="match status" value="1"/>
</dbReference>
<organism evidence="1 2">
    <name type="scientific">Providencia rettgeri</name>
    <dbReference type="NCBI Taxonomy" id="587"/>
    <lineage>
        <taxon>Bacteria</taxon>
        <taxon>Pseudomonadati</taxon>
        <taxon>Pseudomonadota</taxon>
        <taxon>Gammaproteobacteria</taxon>
        <taxon>Enterobacterales</taxon>
        <taxon>Morganellaceae</taxon>
        <taxon>Providencia</taxon>
    </lineage>
</organism>
<dbReference type="PANTHER" id="PTHR41791:SF1">
    <property type="entry name" value="SSL7039 PROTEIN"/>
    <property type="match status" value="1"/>
</dbReference>
<dbReference type="AlphaFoldDB" id="A0AAJ4TI57"/>
<dbReference type="Proteomes" id="UP000682358">
    <property type="component" value="Chromosome"/>
</dbReference>
<sequence>MITVLTTECFDSWIKNLRDIRAKTKILMRIRRLKNGNYGDVQPIGDGFSELRVHEGQGYRVYLKQKNNVIVILLCGGTKATQQKDIHKAKLLFGEVEGELWILN</sequence>
<proteinExistence type="predicted"/>
<dbReference type="EMBL" id="CP076405">
    <property type="protein sequence ID" value="QWQ20679.2"/>
    <property type="molecule type" value="Genomic_DNA"/>
</dbReference>
<dbReference type="NCBIfam" id="TIGR02683">
    <property type="entry name" value="upstrm_HI1419"/>
    <property type="match status" value="1"/>
</dbReference>
<protein>
    <submittedName>
        <fullName evidence="1">Type II toxin-antitoxin system RelE/ParE family toxin</fullName>
    </submittedName>
</protein>